<dbReference type="Pfam" id="PF13327">
    <property type="entry name" value="T3SS_LEE_assoc"/>
    <property type="match status" value="1"/>
</dbReference>
<organism evidence="1 2">
    <name type="scientific">Pseudomonas farris</name>
    <dbReference type="NCBI Taxonomy" id="2841207"/>
    <lineage>
        <taxon>Bacteria</taxon>
        <taxon>Pseudomonadati</taxon>
        <taxon>Pseudomonadota</taxon>
        <taxon>Gammaproteobacteria</taxon>
        <taxon>Pseudomonadales</taxon>
        <taxon>Pseudomonadaceae</taxon>
        <taxon>Pseudomonas</taxon>
    </lineage>
</organism>
<dbReference type="EMBL" id="JAHSTV010000010">
    <property type="protein sequence ID" value="MBV4465823.1"/>
    <property type="molecule type" value="Genomic_DNA"/>
</dbReference>
<dbReference type="Proteomes" id="UP000886900">
    <property type="component" value="Unassembled WGS sequence"/>
</dbReference>
<comment type="caution">
    <text evidence="1">The sequence shown here is derived from an EMBL/GenBank/DDBJ whole genome shotgun (WGS) entry which is preliminary data.</text>
</comment>
<protein>
    <recommendedName>
        <fullName evidence="3">Type III secretion protein</fullName>
    </recommendedName>
</protein>
<keyword evidence="2" id="KW-1185">Reference proteome</keyword>
<dbReference type="InterPro" id="IPR025292">
    <property type="entry name" value="T3SS_LEE_assoc"/>
</dbReference>
<proteinExistence type="predicted"/>
<reference evidence="1" key="1">
    <citation type="submission" date="2021-06" db="EMBL/GenBank/DDBJ databases">
        <title>Updating the genus Pseudomonas: Description of 43 new species and partition of the Pseudomonas putida group.</title>
        <authorList>
            <person name="Girard L."/>
            <person name="Lood C."/>
            <person name="Vandamme P."/>
            <person name="Rokni-Zadeh H."/>
            <person name="Van Noort V."/>
            <person name="Hofte M."/>
            <person name="Lavigne R."/>
            <person name="De Mot R."/>
        </authorList>
    </citation>
    <scope>NUCLEOTIDE SEQUENCE</scope>
    <source>
        <strain evidence="1">SWRI79</strain>
    </source>
</reference>
<evidence type="ECO:0000313" key="1">
    <source>
        <dbReference type="EMBL" id="MBV4465823.1"/>
    </source>
</evidence>
<accession>A0ABS6PZC7</accession>
<dbReference type="RefSeq" id="WP_217857797.1">
    <property type="nucleotide sequence ID" value="NZ_JAHSTV010000010.1"/>
</dbReference>
<evidence type="ECO:0000313" key="2">
    <source>
        <dbReference type="Proteomes" id="UP000886900"/>
    </source>
</evidence>
<gene>
    <name evidence="1" type="ORF">KVG95_21075</name>
</gene>
<evidence type="ECO:0008006" key="3">
    <source>
        <dbReference type="Google" id="ProtNLM"/>
    </source>
</evidence>
<sequence>MTKASISSSMQRLHQLGWQPGAGMHDDWWAQPELTRWQICYQHYPACRPTIDKLILQHHGFDLAALPGSLTTQQQALLALEPRFTQMIIALGVIALNCPDHLLMKAYRQALMPHLDERDCEQLLALHHGWSRDEYAVPVDTLTNTALNIGTRWWLRDSSDCPVSRVLAMQLPRIADQAIAIPENAVNWLIRIGRFL</sequence>
<name>A0ABS6PZC7_9PSED</name>